<proteinExistence type="predicted"/>
<dbReference type="PANTHER" id="PTHR33119">
    <property type="entry name" value="IFI3P"/>
    <property type="match status" value="1"/>
</dbReference>
<feature type="domain" description="DUF4246" evidence="2">
    <location>
        <begin position="8"/>
        <end position="86"/>
    </location>
</feature>
<sequence length="637" mass="72797">MRPDPYKYPGIDLPLRYFPQKYEYPDDPDQSMKFYIGGHPDFDESWSNLLPVREVAMMILVDRLTDKPNWHDKVFNDEIVAKWRNEALNLPEDAVYSIIVQDKQNLMIPQRTRLITEKAFDNCVAELKAKAEFFKNTGLIYTLNGNRVNEYPEPKTFTVGKTLTVIKSDTVVSSDLHHDQASEPDWHPWTNEMVQDLIHPSMYPFVYDRSKFIHREVVRVSNAIEKWSGKGDVPSRDSEESADGAPDVYWSEKYQWLPANLSFQVDSTVKFASYVNNLHPKKYPDIYGVIEKVIDIAIPAWDHALTGQVLVKDLEDDNGFNAETLAAVGREKGPIQLTGRELNDEKDIMNRGISAGEALEEEGDAELLEKATIQLKWEKIRDPIIPEPKDYHKGLQVIVKMESIELTPDKPEFPAGGWHIEGQLNEHIVATALYYLDSENVTHSTLSFRMQTSSEQEELQMRLGPVTSKDPCVQDYGSVETVQGYLLAFPNTFQHRVSSFGLKDPSKPGHRRFIALWLVDPNMRIISTGNVPSQQLDWWFEALVGPNSQTVKGEMPADILQLLVEQGDAAAKLTQSRTRRLPREILDMICRAGLNVEGPMTDDEARQHRISLMEERSNFQKKSEDIIARTGYSFCEH</sequence>
<dbReference type="Pfam" id="PF21666">
    <property type="entry name" value="DUF4246_N"/>
    <property type="match status" value="1"/>
</dbReference>
<evidence type="ECO:0000259" key="1">
    <source>
        <dbReference type="Pfam" id="PF14033"/>
    </source>
</evidence>
<dbReference type="EMBL" id="JAUEDM010000012">
    <property type="protein sequence ID" value="KAK3311855.1"/>
    <property type="molecule type" value="Genomic_DNA"/>
</dbReference>
<dbReference type="InterPro" id="IPR025340">
    <property type="entry name" value="DUF4246"/>
</dbReference>
<dbReference type="Pfam" id="PF14033">
    <property type="entry name" value="DUF4246"/>
    <property type="match status" value="1"/>
</dbReference>
<gene>
    <name evidence="4" type="ORF">B0H66DRAFT_584262</name>
    <name evidence="3" type="ORF">B0H66DRAFT_585245</name>
</gene>
<dbReference type="EMBL" id="JAUEDM010000007">
    <property type="protein sequence ID" value="KAK3313678.1"/>
    <property type="molecule type" value="Genomic_DNA"/>
</dbReference>
<keyword evidence="5" id="KW-1185">Reference proteome</keyword>
<name>A0AAE0LY31_9PEZI</name>
<evidence type="ECO:0000313" key="4">
    <source>
        <dbReference type="EMBL" id="KAK3313678.1"/>
    </source>
</evidence>
<reference evidence="3" key="1">
    <citation type="journal article" date="2023" name="Mol. Phylogenet. Evol.">
        <title>Genome-scale phylogeny and comparative genomics of the fungal order Sordariales.</title>
        <authorList>
            <person name="Hensen N."/>
            <person name="Bonometti L."/>
            <person name="Westerberg I."/>
            <person name="Brannstrom I.O."/>
            <person name="Guillou S."/>
            <person name="Cros-Aarteil S."/>
            <person name="Calhoun S."/>
            <person name="Haridas S."/>
            <person name="Kuo A."/>
            <person name="Mondo S."/>
            <person name="Pangilinan J."/>
            <person name="Riley R."/>
            <person name="LaButti K."/>
            <person name="Andreopoulos B."/>
            <person name="Lipzen A."/>
            <person name="Chen C."/>
            <person name="Yan M."/>
            <person name="Daum C."/>
            <person name="Ng V."/>
            <person name="Clum A."/>
            <person name="Steindorff A."/>
            <person name="Ohm R.A."/>
            <person name="Martin F."/>
            <person name="Silar P."/>
            <person name="Natvig D.O."/>
            <person name="Lalanne C."/>
            <person name="Gautier V."/>
            <person name="Ament-Velasquez S.L."/>
            <person name="Kruys A."/>
            <person name="Hutchinson M.I."/>
            <person name="Powell A.J."/>
            <person name="Barry K."/>
            <person name="Miller A.N."/>
            <person name="Grigoriev I.V."/>
            <person name="Debuchy R."/>
            <person name="Gladieux P."/>
            <person name="Hiltunen Thoren M."/>
            <person name="Johannesson H."/>
        </authorList>
    </citation>
    <scope>NUCLEOTIDE SEQUENCE</scope>
    <source>
        <strain evidence="3">CBS 118394</strain>
    </source>
</reference>
<reference evidence="3" key="2">
    <citation type="submission" date="2023-06" db="EMBL/GenBank/DDBJ databases">
        <authorList>
            <consortium name="Lawrence Berkeley National Laboratory"/>
            <person name="Haridas S."/>
            <person name="Hensen N."/>
            <person name="Bonometti L."/>
            <person name="Westerberg I."/>
            <person name="Brannstrom I.O."/>
            <person name="Guillou S."/>
            <person name="Cros-Aarteil S."/>
            <person name="Calhoun S."/>
            <person name="Kuo A."/>
            <person name="Mondo S."/>
            <person name="Pangilinan J."/>
            <person name="Riley R."/>
            <person name="Labutti K."/>
            <person name="Andreopoulos B."/>
            <person name="Lipzen A."/>
            <person name="Chen C."/>
            <person name="Yanf M."/>
            <person name="Daum C."/>
            <person name="Ng V."/>
            <person name="Clum A."/>
            <person name="Steindorff A."/>
            <person name="Ohm R."/>
            <person name="Martin F."/>
            <person name="Silar P."/>
            <person name="Natvig D."/>
            <person name="Lalanne C."/>
            <person name="Gautier V."/>
            <person name="Ament-Velasquez S.L."/>
            <person name="Kruys A."/>
            <person name="Hutchinson M.I."/>
            <person name="Powell A.J."/>
            <person name="Barry K."/>
            <person name="Miller A.N."/>
            <person name="Grigoriev I.V."/>
            <person name="Debuchy R."/>
            <person name="Gladieux P."/>
            <person name="Thoren M.H."/>
            <person name="Johannesson H."/>
        </authorList>
    </citation>
    <scope>NUCLEOTIDE SEQUENCE</scope>
    <source>
        <strain evidence="3">CBS 118394</strain>
    </source>
</reference>
<dbReference type="PANTHER" id="PTHR33119:SF1">
    <property type="entry name" value="FE2OG DIOXYGENASE DOMAIN-CONTAINING PROTEIN"/>
    <property type="match status" value="1"/>
</dbReference>
<evidence type="ECO:0000313" key="3">
    <source>
        <dbReference type="EMBL" id="KAK3311855.1"/>
    </source>
</evidence>
<evidence type="ECO:0000313" key="5">
    <source>
        <dbReference type="Proteomes" id="UP001283341"/>
    </source>
</evidence>
<protein>
    <submittedName>
        <fullName evidence="3">Uncharacterized protein</fullName>
    </submittedName>
</protein>
<comment type="caution">
    <text evidence="3">The sequence shown here is derived from an EMBL/GenBank/DDBJ whole genome shotgun (WGS) entry which is preliminary data.</text>
</comment>
<accession>A0AAE0LY31</accession>
<dbReference type="InterPro" id="IPR049207">
    <property type="entry name" value="DUF4246_N"/>
</dbReference>
<feature type="domain" description="DUF4246" evidence="1">
    <location>
        <begin position="117"/>
        <end position="541"/>
    </location>
</feature>
<dbReference type="AlphaFoldDB" id="A0AAE0LY31"/>
<evidence type="ECO:0000259" key="2">
    <source>
        <dbReference type="Pfam" id="PF21666"/>
    </source>
</evidence>
<organism evidence="3 5">
    <name type="scientific">Apodospora peruviana</name>
    <dbReference type="NCBI Taxonomy" id="516989"/>
    <lineage>
        <taxon>Eukaryota</taxon>
        <taxon>Fungi</taxon>
        <taxon>Dikarya</taxon>
        <taxon>Ascomycota</taxon>
        <taxon>Pezizomycotina</taxon>
        <taxon>Sordariomycetes</taxon>
        <taxon>Sordariomycetidae</taxon>
        <taxon>Sordariales</taxon>
        <taxon>Lasiosphaeriaceae</taxon>
        <taxon>Apodospora</taxon>
    </lineage>
</organism>
<dbReference type="Proteomes" id="UP001283341">
    <property type="component" value="Unassembled WGS sequence"/>
</dbReference>
<dbReference type="InterPro" id="IPR049192">
    <property type="entry name" value="DUF4246_C"/>
</dbReference>